<dbReference type="AlphaFoldDB" id="A0A7C9GYZ1"/>
<gene>
    <name evidence="3" type="ORF">F3168_13315</name>
</gene>
<keyword evidence="4" id="KW-1185">Reference proteome</keyword>
<dbReference type="InterPro" id="IPR012334">
    <property type="entry name" value="Pectin_lyas_fold"/>
</dbReference>
<dbReference type="Pfam" id="PF13229">
    <property type="entry name" value="Beta_helix"/>
    <property type="match status" value="1"/>
</dbReference>
<evidence type="ECO:0000313" key="4">
    <source>
        <dbReference type="Proteomes" id="UP000481327"/>
    </source>
</evidence>
<dbReference type="OrthoDB" id="8450986at2"/>
<dbReference type="SMART" id="SM00710">
    <property type="entry name" value="PbH1"/>
    <property type="match status" value="7"/>
</dbReference>
<feature type="domain" description="Right handed beta helix" evidence="2">
    <location>
        <begin position="86"/>
        <end position="241"/>
    </location>
</feature>
<feature type="chain" id="PRO_5028929552" description="Right handed beta helix domain-containing protein" evidence="1">
    <location>
        <begin position="18"/>
        <end position="279"/>
    </location>
</feature>
<dbReference type="InterPro" id="IPR006626">
    <property type="entry name" value="PbH1"/>
</dbReference>
<name>A0A7C9GYZ1_9SPHN</name>
<reference evidence="3 4" key="1">
    <citation type="submission" date="2019-09" db="EMBL/GenBank/DDBJ databases">
        <title>Polymorphobacter sp. isolated from a lake in China.</title>
        <authorList>
            <person name="Liu Z."/>
        </authorList>
    </citation>
    <scope>NUCLEOTIDE SEQUENCE [LARGE SCALE GENOMIC DNA]</scope>
    <source>
        <strain evidence="3 4">D40P</strain>
    </source>
</reference>
<evidence type="ECO:0000259" key="2">
    <source>
        <dbReference type="Pfam" id="PF13229"/>
    </source>
</evidence>
<proteinExistence type="predicted"/>
<evidence type="ECO:0000256" key="1">
    <source>
        <dbReference type="SAM" id="SignalP"/>
    </source>
</evidence>
<dbReference type="Proteomes" id="UP000481327">
    <property type="component" value="Unassembled WGS sequence"/>
</dbReference>
<keyword evidence="1" id="KW-0732">Signal</keyword>
<dbReference type="InterPro" id="IPR039448">
    <property type="entry name" value="Beta_helix"/>
</dbReference>
<protein>
    <recommendedName>
        <fullName evidence="2">Right handed beta helix domain-containing protein</fullName>
    </recommendedName>
</protein>
<feature type="signal peptide" evidence="1">
    <location>
        <begin position="1"/>
        <end position="17"/>
    </location>
</feature>
<dbReference type="InterPro" id="IPR011050">
    <property type="entry name" value="Pectin_lyase_fold/virulence"/>
</dbReference>
<comment type="caution">
    <text evidence="3">The sequence shown here is derived from an EMBL/GenBank/DDBJ whole genome shotgun (WGS) entry which is preliminary data.</text>
</comment>
<dbReference type="Gene3D" id="2.160.20.10">
    <property type="entry name" value="Single-stranded right-handed beta-helix, Pectin lyase-like"/>
    <property type="match status" value="1"/>
</dbReference>
<evidence type="ECO:0000313" key="3">
    <source>
        <dbReference type="EMBL" id="MQT18234.1"/>
    </source>
</evidence>
<sequence>MIIIALALAALPGLTSGGTVTLPPGPHPMVEIRGKTFDPPVTINATGAVVKGLRIWDSKGIIWRGGTIHAPSGNVGHGPVAYGADIRRADTLTIDGATFTNALRGAVVADSRNLVVRNAQFKGLQSDGLDVAGSSHVLIENNRFTDFDPVKATGNKADGTWKDGDHPDAIQMWTTPTNKRVTDVVIRGNTVDGDTQGINFFGPRGDGYARVKIEDNDVRVAYPAAISLGGCDDCSVRNNRIKAAPGAKFRANVRFDESKGKACGNDMPGMPNHPAARRC</sequence>
<dbReference type="RefSeq" id="WP_152578697.1">
    <property type="nucleotide sequence ID" value="NZ_JAATJI010000001.1"/>
</dbReference>
<dbReference type="SUPFAM" id="SSF51126">
    <property type="entry name" value="Pectin lyase-like"/>
    <property type="match status" value="1"/>
</dbReference>
<dbReference type="EMBL" id="WIOL01000005">
    <property type="protein sequence ID" value="MQT18234.1"/>
    <property type="molecule type" value="Genomic_DNA"/>
</dbReference>
<organism evidence="3 4">
    <name type="scientific">Sandarakinorhabdus fusca</name>
    <dbReference type="NCBI Taxonomy" id="1439888"/>
    <lineage>
        <taxon>Bacteria</taxon>
        <taxon>Pseudomonadati</taxon>
        <taxon>Pseudomonadota</taxon>
        <taxon>Alphaproteobacteria</taxon>
        <taxon>Sphingomonadales</taxon>
        <taxon>Sphingosinicellaceae</taxon>
        <taxon>Sandarakinorhabdus</taxon>
    </lineage>
</organism>
<accession>A0A7C9GYZ1</accession>